<reference evidence="1 2" key="1">
    <citation type="submission" date="2020-10" db="EMBL/GenBank/DDBJ databases">
        <title>Connecting structure to function with the recovery of over 1000 high-quality activated sludge metagenome-assembled genomes encoding full-length rRNA genes using long-read sequencing.</title>
        <authorList>
            <person name="Singleton C.M."/>
            <person name="Petriglieri F."/>
            <person name="Kristensen J.M."/>
            <person name="Kirkegaard R.H."/>
            <person name="Michaelsen T.Y."/>
            <person name="Andersen M.H."/>
            <person name="Karst S.M."/>
            <person name="Dueholm M.S."/>
            <person name="Nielsen P.H."/>
            <person name="Albertsen M."/>
        </authorList>
    </citation>
    <scope>NUCLEOTIDE SEQUENCE [LARGE SCALE GENOMIC DNA]</scope>
    <source>
        <strain evidence="1">Ribe_18-Q3-R11-54_MAXAC.273</strain>
    </source>
</reference>
<comment type="caution">
    <text evidence="1">The sequence shown here is derived from an EMBL/GenBank/DDBJ whole genome shotgun (WGS) entry which is preliminary data.</text>
</comment>
<sequence>MRNVIFYFVITVFSFAGCSKPSEKINIPTTVKTKFTTMYPDAKGTQWKMEDGKYEAFFHQDQKNLMVILTEDGTILKYQEIIDPSRLPQTVKDYVSAQMGGKKITSAITYTDPKGNNSYEIVVDQATYLFAKDGEFVGKKRN</sequence>
<protein>
    <submittedName>
        <fullName evidence="1">Uncharacterized protein</fullName>
    </submittedName>
</protein>
<dbReference type="EMBL" id="JADKGY010000020">
    <property type="protein sequence ID" value="MBK9983561.1"/>
    <property type="molecule type" value="Genomic_DNA"/>
</dbReference>
<name>A0A9D7XR01_9BACT</name>
<dbReference type="PROSITE" id="PS51257">
    <property type="entry name" value="PROKAR_LIPOPROTEIN"/>
    <property type="match status" value="1"/>
</dbReference>
<evidence type="ECO:0000313" key="1">
    <source>
        <dbReference type="EMBL" id="MBK9983561.1"/>
    </source>
</evidence>
<dbReference type="Proteomes" id="UP000808337">
    <property type="component" value="Unassembled WGS sequence"/>
</dbReference>
<dbReference type="AlphaFoldDB" id="A0A9D7XR01"/>
<proteinExistence type="predicted"/>
<evidence type="ECO:0000313" key="2">
    <source>
        <dbReference type="Proteomes" id="UP000808337"/>
    </source>
</evidence>
<dbReference type="Gene3D" id="3.10.450.360">
    <property type="match status" value="1"/>
</dbReference>
<dbReference type="SUPFAM" id="SSF160574">
    <property type="entry name" value="BT0923-like"/>
    <property type="match status" value="1"/>
</dbReference>
<accession>A0A9D7XR01</accession>
<organism evidence="1 2">
    <name type="scientific">Candidatus Opimibacter skivensis</name>
    <dbReference type="NCBI Taxonomy" id="2982028"/>
    <lineage>
        <taxon>Bacteria</taxon>
        <taxon>Pseudomonadati</taxon>
        <taxon>Bacteroidota</taxon>
        <taxon>Saprospiria</taxon>
        <taxon>Saprospirales</taxon>
        <taxon>Saprospiraceae</taxon>
        <taxon>Candidatus Opimibacter</taxon>
    </lineage>
</organism>
<gene>
    <name evidence="1" type="ORF">IPP15_14445</name>
</gene>